<dbReference type="AlphaFoldDB" id="A0AAP0PEW9"/>
<sequence>MQSLYETDLKNVVDAFFLGKALAEVISERVESTVGELLNYDCCQRTILILLLMPQLDTLKNFTKLSVVLLEKSGTCLHVHIEEVLERAKREKGKAARESLEAQGVVPKPTLVTVETIDISSEVPFSPTSQMTLEVSSTLSAATAATSSGDPNENDPTSIY</sequence>
<evidence type="ECO:0000313" key="3">
    <source>
        <dbReference type="Proteomes" id="UP001419268"/>
    </source>
</evidence>
<accession>A0AAP0PEW9</accession>
<feature type="region of interest" description="Disordered" evidence="1">
    <location>
        <begin position="137"/>
        <end position="160"/>
    </location>
</feature>
<feature type="compositionally biased region" description="Polar residues" evidence="1">
    <location>
        <begin position="149"/>
        <end position="160"/>
    </location>
</feature>
<dbReference type="EMBL" id="JBBNAG010000004">
    <property type="protein sequence ID" value="KAK9140424.1"/>
    <property type="molecule type" value="Genomic_DNA"/>
</dbReference>
<protein>
    <submittedName>
        <fullName evidence="2">Uncharacterized protein</fullName>
    </submittedName>
</protein>
<dbReference type="Proteomes" id="UP001419268">
    <property type="component" value="Unassembled WGS sequence"/>
</dbReference>
<evidence type="ECO:0000256" key="1">
    <source>
        <dbReference type="SAM" id="MobiDB-lite"/>
    </source>
</evidence>
<keyword evidence="3" id="KW-1185">Reference proteome</keyword>
<dbReference type="InterPro" id="IPR040003">
    <property type="entry name" value="PG18-like"/>
</dbReference>
<reference evidence="2 3" key="1">
    <citation type="submission" date="2024-01" db="EMBL/GenBank/DDBJ databases">
        <title>Genome assemblies of Stephania.</title>
        <authorList>
            <person name="Yang L."/>
        </authorList>
    </citation>
    <scope>NUCLEOTIDE SEQUENCE [LARGE SCALE GENOMIC DNA]</scope>
    <source>
        <strain evidence="2">JXDWG</strain>
        <tissue evidence="2">Leaf</tissue>
    </source>
</reference>
<gene>
    <name evidence="2" type="ORF">Scep_010105</name>
</gene>
<dbReference type="PANTHER" id="PTHR35745:SF1">
    <property type="entry name" value="OS04G0513000 PROTEIN"/>
    <property type="match status" value="1"/>
</dbReference>
<dbReference type="Pfam" id="PF20711">
    <property type="entry name" value="DUF6825"/>
    <property type="match status" value="1"/>
</dbReference>
<proteinExistence type="predicted"/>
<evidence type="ECO:0000313" key="2">
    <source>
        <dbReference type="EMBL" id="KAK9140424.1"/>
    </source>
</evidence>
<dbReference type="GO" id="GO:0010027">
    <property type="term" value="P:thylakoid membrane organization"/>
    <property type="evidence" value="ECO:0007669"/>
    <property type="project" value="InterPro"/>
</dbReference>
<comment type="caution">
    <text evidence="2">The sequence shown here is derived from an EMBL/GenBank/DDBJ whole genome shotgun (WGS) entry which is preliminary data.</text>
</comment>
<feature type="compositionally biased region" description="Low complexity" evidence="1">
    <location>
        <begin position="137"/>
        <end position="148"/>
    </location>
</feature>
<dbReference type="PANTHER" id="PTHR35745">
    <property type="entry name" value="BNACNNG14650D PROTEIN"/>
    <property type="match status" value="1"/>
</dbReference>
<name>A0AAP0PEW9_9MAGN</name>
<dbReference type="GO" id="GO:0009535">
    <property type="term" value="C:chloroplast thylakoid membrane"/>
    <property type="evidence" value="ECO:0007669"/>
    <property type="project" value="TreeGrafter"/>
</dbReference>
<organism evidence="2 3">
    <name type="scientific">Stephania cephalantha</name>
    <dbReference type="NCBI Taxonomy" id="152367"/>
    <lineage>
        <taxon>Eukaryota</taxon>
        <taxon>Viridiplantae</taxon>
        <taxon>Streptophyta</taxon>
        <taxon>Embryophyta</taxon>
        <taxon>Tracheophyta</taxon>
        <taxon>Spermatophyta</taxon>
        <taxon>Magnoliopsida</taxon>
        <taxon>Ranunculales</taxon>
        <taxon>Menispermaceae</taxon>
        <taxon>Menispermoideae</taxon>
        <taxon>Cissampelideae</taxon>
        <taxon>Stephania</taxon>
    </lineage>
</organism>